<dbReference type="Proteomes" id="UP000712713">
    <property type="component" value="Unassembled WGS sequence"/>
</dbReference>
<accession>A0A921JQL4</accession>
<gene>
    <name evidence="2" type="ORF">K8V15_05915</name>
</gene>
<keyword evidence="1" id="KW-1133">Transmembrane helix</keyword>
<keyword evidence="1" id="KW-0812">Transmembrane</keyword>
<organism evidence="2 3">
    <name type="scientific">Tessaracoccus flavescens</name>
    <dbReference type="NCBI Taxonomy" id="399497"/>
    <lineage>
        <taxon>Bacteria</taxon>
        <taxon>Bacillati</taxon>
        <taxon>Actinomycetota</taxon>
        <taxon>Actinomycetes</taxon>
        <taxon>Propionibacteriales</taxon>
        <taxon>Propionibacteriaceae</taxon>
        <taxon>Tessaracoccus</taxon>
    </lineage>
</organism>
<name>A0A921JQL4_9ACTN</name>
<reference evidence="2" key="2">
    <citation type="submission" date="2021-09" db="EMBL/GenBank/DDBJ databases">
        <authorList>
            <person name="Gilroy R."/>
        </authorList>
    </citation>
    <scope>NUCLEOTIDE SEQUENCE</scope>
    <source>
        <strain evidence="2">ChiGjej3B3-7470</strain>
    </source>
</reference>
<sequence>MTRESLRALGKWVAIGLAVSVVIVLADTVVGLRFNPILTPIAGAVVGVLIWAGTHLVHHEPAAWKQPSFHHRSVLLRADVRTRRLAHSLAHSQPGKGFDSSSVAAHLGDIVSRKLVAAGTLPPDATLAQIEPHVSPSLFAYLRSVDDDRRTTLTRRALHAHLKEIDSL</sequence>
<evidence type="ECO:0000256" key="1">
    <source>
        <dbReference type="SAM" id="Phobius"/>
    </source>
</evidence>
<evidence type="ECO:0000313" key="3">
    <source>
        <dbReference type="Proteomes" id="UP000712713"/>
    </source>
</evidence>
<proteinExistence type="predicted"/>
<feature type="transmembrane region" description="Helical" evidence="1">
    <location>
        <begin position="37"/>
        <end position="57"/>
    </location>
</feature>
<reference evidence="2" key="1">
    <citation type="journal article" date="2021" name="PeerJ">
        <title>Extensive microbial diversity within the chicken gut microbiome revealed by metagenomics and culture.</title>
        <authorList>
            <person name="Gilroy R."/>
            <person name="Ravi A."/>
            <person name="Getino M."/>
            <person name="Pursley I."/>
            <person name="Horton D.L."/>
            <person name="Alikhan N.F."/>
            <person name="Baker D."/>
            <person name="Gharbi K."/>
            <person name="Hall N."/>
            <person name="Watson M."/>
            <person name="Adriaenssens E.M."/>
            <person name="Foster-Nyarko E."/>
            <person name="Jarju S."/>
            <person name="Secka A."/>
            <person name="Antonio M."/>
            <person name="Oren A."/>
            <person name="Chaudhuri R.R."/>
            <person name="La Ragione R."/>
            <person name="Hildebrand F."/>
            <person name="Pallen M.J."/>
        </authorList>
    </citation>
    <scope>NUCLEOTIDE SEQUENCE</scope>
    <source>
        <strain evidence="2">ChiGjej3B3-7470</strain>
    </source>
</reference>
<evidence type="ECO:0000313" key="2">
    <source>
        <dbReference type="EMBL" id="HJE51500.1"/>
    </source>
</evidence>
<keyword evidence="1" id="KW-0472">Membrane</keyword>
<dbReference type="EMBL" id="DYZF01000148">
    <property type="protein sequence ID" value="HJE51500.1"/>
    <property type="molecule type" value="Genomic_DNA"/>
</dbReference>
<dbReference type="AlphaFoldDB" id="A0A921JQL4"/>
<comment type="caution">
    <text evidence="2">The sequence shown here is derived from an EMBL/GenBank/DDBJ whole genome shotgun (WGS) entry which is preliminary data.</text>
</comment>
<feature type="transmembrane region" description="Helical" evidence="1">
    <location>
        <begin position="12"/>
        <end position="31"/>
    </location>
</feature>
<protein>
    <submittedName>
        <fullName evidence="2">DUF1440 domain-containing protein</fullName>
    </submittedName>
</protein>